<accession>A8P177</accession>
<evidence type="ECO:0000256" key="1">
    <source>
        <dbReference type="SAM" id="MobiDB-lite"/>
    </source>
</evidence>
<dbReference type="EMBL" id="AACS02000006">
    <property type="protein sequence ID" value="EAU83796.2"/>
    <property type="molecule type" value="Genomic_DNA"/>
</dbReference>
<dbReference type="InParanoid" id="A8P177"/>
<dbReference type="HOGENOM" id="CLU_2386060_0_0_1"/>
<feature type="region of interest" description="Disordered" evidence="1">
    <location>
        <begin position="1"/>
        <end position="94"/>
    </location>
</feature>
<evidence type="ECO:0000313" key="3">
    <source>
        <dbReference type="Proteomes" id="UP000001861"/>
    </source>
</evidence>
<evidence type="ECO:0000313" key="2">
    <source>
        <dbReference type="EMBL" id="EAU83796.2"/>
    </source>
</evidence>
<gene>
    <name evidence="2" type="ORF">CC1G_07531</name>
</gene>
<name>A8P177_COPC7</name>
<dbReference type="AlphaFoldDB" id="A8P177"/>
<protein>
    <submittedName>
        <fullName evidence="2">Uncharacterized protein</fullName>
    </submittedName>
</protein>
<dbReference type="VEuPathDB" id="FungiDB:CC1G_07531"/>
<dbReference type="KEGG" id="cci:CC1G_07531"/>
<organism evidence="2 3">
    <name type="scientific">Coprinopsis cinerea (strain Okayama-7 / 130 / ATCC MYA-4618 / FGSC 9003)</name>
    <name type="common">Inky cap fungus</name>
    <name type="synonym">Hormographiella aspergillata</name>
    <dbReference type="NCBI Taxonomy" id="240176"/>
    <lineage>
        <taxon>Eukaryota</taxon>
        <taxon>Fungi</taxon>
        <taxon>Dikarya</taxon>
        <taxon>Basidiomycota</taxon>
        <taxon>Agaricomycotina</taxon>
        <taxon>Agaricomycetes</taxon>
        <taxon>Agaricomycetidae</taxon>
        <taxon>Agaricales</taxon>
        <taxon>Agaricineae</taxon>
        <taxon>Psathyrellaceae</taxon>
        <taxon>Coprinopsis</taxon>
    </lineage>
</organism>
<sequence>MSASERAPRKDEAFKPKEDLSHPGPAKGTSPFFEPRTTDFNQAGGVGAQGEGVDSLGRHDEGRVRAGGIATGKDPRVTKQAKAHGEDNLEGANT</sequence>
<feature type="compositionally biased region" description="Basic and acidic residues" evidence="1">
    <location>
        <begin position="73"/>
        <end position="87"/>
    </location>
</feature>
<keyword evidence="3" id="KW-1185">Reference proteome</keyword>
<feature type="compositionally biased region" description="Basic and acidic residues" evidence="1">
    <location>
        <begin position="1"/>
        <end position="21"/>
    </location>
</feature>
<dbReference type="RefSeq" id="XP_001838041.2">
    <property type="nucleotide sequence ID" value="XM_001837989.2"/>
</dbReference>
<dbReference type="Proteomes" id="UP000001861">
    <property type="component" value="Unassembled WGS sequence"/>
</dbReference>
<proteinExistence type="predicted"/>
<reference evidence="2 3" key="1">
    <citation type="journal article" date="2010" name="Proc. Natl. Acad. Sci. U.S.A.">
        <title>Insights into evolution of multicellular fungi from the assembled chromosomes of the mushroom Coprinopsis cinerea (Coprinus cinereus).</title>
        <authorList>
            <person name="Stajich J.E."/>
            <person name="Wilke S.K."/>
            <person name="Ahren D."/>
            <person name="Au C.H."/>
            <person name="Birren B.W."/>
            <person name="Borodovsky M."/>
            <person name="Burns C."/>
            <person name="Canback B."/>
            <person name="Casselton L.A."/>
            <person name="Cheng C.K."/>
            <person name="Deng J."/>
            <person name="Dietrich F.S."/>
            <person name="Fargo D.C."/>
            <person name="Farman M.L."/>
            <person name="Gathman A.C."/>
            <person name="Goldberg J."/>
            <person name="Guigo R."/>
            <person name="Hoegger P.J."/>
            <person name="Hooker J.B."/>
            <person name="Huggins A."/>
            <person name="James T.Y."/>
            <person name="Kamada T."/>
            <person name="Kilaru S."/>
            <person name="Kodira C."/>
            <person name="Kues U."/>
            <person name="Kupfer D."/>
            <person name="Kwan H.S."/>
            <person name="Lomsadze A."/>
            <person name="Li W."/>
            <person name="Lilly W.W."/>
            <person name="Ma L.J."/>
            <person name="Mackey A.J."/>
            <person name="Manning G."/>
            <person name="Martin F."/>
            <person name="Muraguchi H."/>
            <person name="Natvig D.O."/>
            <person name="Palmerini H."/>
            <person name="Ramesh M.A."/>
            <person name="Rehmeyer C.J."/>
            <person name="Roe B.A."/>
            <person name="Shenoy N."/>
            <person name="Stanke M."/>
            <person name="Ter-Hovhannisyan V."/>
            <person name="Tunlid A."/>
            <person name="Velagapudi R."/>
            <person name="Vision T.J."/>
            <person name="Zeng Q."/>
            <person name="Zolan M.E."/>
            <person name="Pukkila P.J."/>
        </authorList>
    </citation>
    <scope>NUCLEOTIDE SEQUENCE [LARGE SCALE GENOMIC DNA]</scope>
    <source>
        <strain evidence="3">Okayama-7 / 130 / ATCC MYA-4618 / FGSC 9003</strain>
    </source>
</reference>
<dbReference type="GeneID" id="6014610"/>
<comment type="caution">
    <text evidence="2">The sequence shown here is derived from an EMBL/GenBank/DDBJ whole genome shotgun (WGS) entry which is preliminary data.</text>
</comment>